<feature type="domain" description="CBS" evidence="4">
    <location>
        <begin position="229"/>
        <end position="289"/>
    </location>
</feature>
<dbReference type="Pfam" id="PF10335">
    <property type="entry name" value="DUF294_C"/>
    <property type="match status" value="1"/>
</dbReference>
<sequence>MDREDIIRFLTRSPLFQDLEPGILQDLADRLEVETHRGGSVIHEPAGPAVDRLRIIKEGAVKITLPFGRNDDALIDYRGTGEILGFLSLLTGGRPRGEAVTLEDTTFFVLDRATTLNLLKSQPAFAQQFFSDFYNRYVHKPHREIGKKKLLYGGGERLLFTTPVGELVKRALITASEDISIREAAEIMMAHRIGSLVLLNALGLPSGIVTNKDFRDRVVSRNRDVSQPVRRIQSVSLVKAEAAEHCIEALFKMLHYNIRHLLVVEGGRLKGIVTAQDLLRLQGTSPIAIVQELESQPSIDGLVDPAARIQSMVGAFLQEGVKTNHILRILNEVYDRLIRQVVSLEERRVGRAPLPYCFLSLGCAGRKEQVFMLTQRNALLFADPPSPEAAETAARYFGELSHAVVRALERLGFPAREGSASVHEACPFHSSTAWKNRFFEWIERADRGSIEASLPVLDFRARFGDETLAEDLRSAVFDRIARHRIFLNVMGLTIVKTSPPISAFKRFILEKEGQHKGCFDLKQKGLKPLVDMVRLYALEEGIRETSTCERLDALRERSQHLRPYCQELEYAFEIMSGLWIRTQHEQYSAGAGAASSFLDPDRLNRLERQALRAIFTFIAKLQFLVQERHEPIKI</sequence>
<dbReference type="SUPFAM" id="SSF54631">
    <property type="entry name" value="CBS-domain pair"/>
    <property type="match status" value="1"/>
</dbReference>
<dbReference type="InterPro" id="IPR000595">
    <property type="entry name" value="cNMP-bd_dom"/>
</dbReference>
<evidence type="ECO:0000313" key="5">
    <source>
        <dbReference type="EMBL" id="VBB43180.1"/>
    </source>
</evidence>
<dbReference type="Pfam" id="PF00027">
    <property type="entry name" value="cNMP_binding"/>
    <property type="match status" value="1"/>
</dbReference>
<organism evidence="5">
    <name type="scientific">Uncultured Desulfatiglans sp</name>
    <dbReference type="NCBI Taxonomy" id="1748965"/>
    <lineage>
        <taxon>Bacteria</taxon>
        <taxon>Pseudomonadati</taxon>
        <taxon>Thermodesulfobacteriota</taxon>
        <taxon>Desulfobacteria</taxon>
        <taxon>Desulfatiglandales</taxon>
        <taxon>Desulfatiglandaceae</taxon>
        <taxon>Desulfatiglans</taxon>
        <taxon>environmental samples</taxon>
    </lineage>
</organism>
<dbReference type="CDD" id="cd00038">
    <property type="entry name" value="CAP_ED"/>
    <property type="match status" value="1"/>
</dbReference>
<evidence type="ECO:0000259" key="3">
    <source>
        <dbReference type="PROSITE" id="PS50042"/>
    </source>
</evidence>
<dbReference type="PROSITE" id="PS50042">
    <property type="entry name" value="CNMP_BINDING_3"/>
    <property type="match status" value="1"/>
</dbReference>
<dbReference type="AlphaFoldDB" id="A0A653A558"/>
<dbReference type="PANTHER" id="PTHR48108">
    <property type="entry name" value="CBS DOMAIN-CONTAINING PROTEIN CBSX2, CHLOROPLASTIC"/>
    <property type="match status" value="1"/>
</dbReference>
<keyword evidence="1" id="KW-0677">Repeat</keyword>
<dbReference type="InterPro" id="IPR018821">
    <property type="entry name" value="DUF294_put_nucleoTrafse_sb-bd"/>
</dbReference>
<dbReference type="InterPro" id="IPR018490">
    <property type="entry name" value="cNMP-bd_dom_sf"/>
</dbReference>
<dbReference type="Pfam" id="PF00571">
    <property type="entry name" value="CBS"/>
    <property type="match status" value="2"/>
</dbReference>
<dbReference type="Gene3D" id="2.60.120.10">
    <property type="entry name" value="Jelly Rolls"/>
    <property type="match status" value="1"/>
</dbReference>
<gene>
    <name evidence="5" type="ORF">TRIP_B250275</name>
</gene>
<dbReference type="SMART" id="SM00100">
    <property type="entry name" value="cNMP"/>
    <property type="match status" value="1"/>
</dbReference>
<dbReference type="InterPro" id="IPR005105">
    <property type="entry name" value="GlnD_Uridyltrans_N"/>
</dbReference>
<dbReference type="CDD" id="cd05401">
    <property type="entry name" value="NT_GlnE_GlnD_like"/>
    <property type="match status" value="1"/>
</dbReference>
<dbReference type="Pfam" id="PF03445">
    <property type="entry name" value="DUF294"/>
    <property type="match status" value="1"/>
</dbReference>
<dbReference type="InterPro" id="IPR051462">
    <property type="entry name" value="CBS_domain-containing"/>
</dbReference>
<dbReference type="PROSITE" id="PS51371">
    <property type="entry name" value="CBS"/>
    <property type="match status" value="2"/>
</dbReference>
<evidence type="ECO:0000259" key="4">
    <source>
        <dbReference type="PROSITE" id="PS51371"/>
    </source>
</evidence>
<feature type="domain" description="CBS" evidence="4">
    <location>
        <begin position="168"/>
        <end position="225"/>
    </location>
</feature>
<dbReference type="InterPro" id="IPR014710">
    <property type="entry name" value="RmlC-like_jellyroll"/>
</dbReference>
<feature type="domain" description="Cyclic nucleotide-binding" evidence="3">
    <location>
        <begin position="15"/>
        <end position="136"/>
    </location>
</feature>
<dbReference type="InterPro" id="IPR046342">
    <property type="entry name" value="CBS_dom_sf"/>
</dbReference>
<reference evidence="5" key="1">
    <citation type="submission" date="2018-07" db="EMBL/GenBank/DDBJ databases">
        <authorList>
            <consortium name="Genoscope - CEA"/>
            <person name="William W."/>
        </authorList>
    </citation>
    <scope>NUCLEOTIDE SEQUENCE</scope>
    <source>
        <strain evidence="5">IK1</strain>
    </source>
</reference>
<dbReference type="PANTHER" id="PTHR48108:SF34">
    <property type="entry name" value="CBS DOMAIN-CONTAINING PROTEIN YHCV"/>
    <property type="match status" value="1"/>
</dbReference>
<dbReference type="InterPro" id="IPR000644">
    <property type="entry name" value="CBS_dom"/>
</dbReference>
<proteinExistence type="predicted"/>
<dbReference type="EMBL" id="UPXX01000018">
    <property type="protein sequence ID" value="VBB43180.1"/>
    <property type="molecule type" value="Genomic_DNA"/>
</dbReference>
<accession>A0A653A558</accession>
<dbReference type="SMART" id="SM00116">
    <property type="entry name" value="CBS"/>
    <property type="match status" value="2"/>
</dbReference>
<keyword evidence="2" id="KW-0129">CBS domain</keyword>
<dbReference type="GO" id="GO:0008773">
    <property type="term" value="F:[protein-PII] uridylyltransferase activity"/>
    <property type="evidence" value="ECO:0007669"/>
    <property type="project" value="InterPro"/>
</dbReference>
<keyword evidence="5" id="KW-0808">Transferase</keyword>
<dbReference type="Gene3D" id="3.10.580.10">
    <property type="entry name" value="CBS-domain"/>
    <property type="match status" value="1"/>
</dbReference>
<protein>
    <submittedName>
        <fullName evidence="5">Putative nucleotidyltransferase family</fullName>
    </submittedName>
</protein>
<name>A0A653A558_UNCDX</name>
<dbReference type="SUPFAM" id="SSF51206">
    <property type="entry name" value="cAMP-binding domain-like"/>
    <property type="match status" value="1"/>
</dbReference>
<evidence type="ECO:0000256" key="2">
    <source>
        <dbReference type="PROSITE-ProRule" id="PRU00703"/>
    </source>
</evidence>
<evidence type="ECO:0000256" key="1">
    <source>
        <dbReference type="ARBA" id="ARBA00022737"/>
    </source>
</evidence>